<dbReference type="GO" id="GO:0043546">
    <property type="term" value="F:molybdopterin cofactor binding"/>
    <property type="evidence" value="ECO:0007669"/>
    <property type="project" value="InterPro"/>
</dbReference>
<dbReference type="PANTHER" id="PTHR43742">
    <property type="entry name" value="TRIMETHYLAMINE-N-OXIDE REDUCTASE"/>
    <property type="match status" value="1"/>
</dbReference>
<dbReference type="InterPro" id="IPR050612">
    <property type="entry name" value="Prok_Mopterin_Oxidored"/>
</dbReference>
<feature type="domain" description="4Fe-4S Mo/W bis-MGD-type" evidence="5">
    <location>
        <begin position="22"/>
        <end position="79"/>
    </location>
</feature>
<gene>
    <name evidence="6" type="ORF">C1877_07380</name>
</gene>
<keyword evidence="4" id="KW-0411">Iron-sulfur</keyword>
<keyword evidence="3" id="KW-0408">Iron</keyword>
<organism evidence="6 7">
    <name type="scientific">Gordonibacter pamelaeae</name>
    <dbReference type="NCBI Taxonomy" id="471189"/>
    <lineage>
        <taxon>Bacteria</taxon>
        <taxon>Bacillati</taxon>
        <taxon>Actinomycetota</taxon>
        <taxon>Coriobacteriia</taxon>
        <taxon>Eggerthellales</taxon>
        <taxon>Eggerthellaceae</taxon>
        <taxon>Gordonibacter</taxon>
    </lineage>
</organism>
<accession>A0A369M069</accession>
<evidence type="ECO:0000256" key="3">
    <source>
        <dbReference type="ARBA" id="ARBA00023004"/>
    </source>
</evidence>
<comment type="caution">
    <text evidence="6">The sequence shown here is derived from an EMBL/GenBank/DDBJ whole genome shotgun (WGS) entry which is preliminary data.</text>
</comment>
<reference evidence="6 7" key="1">
    <citation type="journal article" date="2018" name="Elife">
        <title>Discovery and characterization of a prevalent human gut bacterial enzyme sufficient for the inactivation of a family of plant toxins.</title>
        <authorList>
            <person name="Koppel N."/>
            <person name="Bisanz J.E."/>
            <person name="Pandelia M.E."/>
            <person name="Turnbaugh P.J."/>
            <person name="Balskus E.P."/>
        </authorList>
    </citation>
    <scope>NUCLEOTIDE SEQUENCE [LARGE SCALE GENOMIC DNA]</scope>
    <source>
        <strain evidence="6 7">3C</strain>
    </source>
</reference>
<dbReference type="OrthoDB" id="3169211at2"/>
<evidence type="ECO:0000313" key="7">
    <source>
        <dbReference type="Proteomes" id="UP000254000"/>
    </source>
</evidence>
<dbReference type="PANTHER" id="PTHR43742:SF6">
    <property type="entry name" value="OXIDOREDUCTASE YYAE-RELATED"/>
    <property type="match status" value="1"/>
</dbReference>
<dbReference type="AlphaFoldDB" id="A0A369M069"/>
<evidence type="ECO:0000313" key="6">
    <source>
        <dbReference type="EMBL" id="RDB65163.1"/>
    </source>
</evidence>
<sequence>MEFKNDLGKPWKYEDGDFTVVRTSMWSPPGCHPVGCGLKLYVDAEGRLDHVEGDENNPITKGRLCARCLALKDYVYNPSRVIYPMKRDPKDRGQHDKWERITWDEAYALIKEKRDYFRDTYGPESMAVFSGTGRSGGILVADMAQAVLGTPNACYTQSGYACYQPRSMSCSHVLGAYYPEMDYAGGLEGTYDNPVYRVPEVIVMWGKMALASNGDGLWGHAVIDLMKRGAKLISVDPRVNWLATRAEVHLRVRPGTDTALAMAWLSIIINEDLYDHDFVEKWTYGFEEFSARINDPDKGMTPERAAEICEVPVEDIYRAARLYAAAKPASIAWGLAFDQNQNGNQAAHCVLALMAICGNIDVPGGQIIAEIDPAPGVEDDAEAQAAAEAAAVEGSTLDIDKADDTSAEDAARPQRRIGWDSLSDDLKGKTIGYDEYPLYVDNIRNAQADMMFDAVTKGEPYRIRMGWIQSTALLTPTCCAQPTGWYEGCKNLEWCMATDCFITPAIEAFADLVLPLASCAEKDDVVMTHYAGSPVTLGSVNKAVDVGEVKSDIQILIELGEYLEMDCLKDEDGGRLFKDEADFLTQRRARPAKMPFEDLRDQVVFQRGVNYRKYETGKLRPDRKPGFLTPTGRVELWSTAYAHYGEDPLPYYQEPAFSPHKDPELAAKYPFILTTGARNYASFHAEHRQIPVLRELHPDPIIEINPEDAAQLGVADGQWVEIRNDYGRAKFKAVVSPIVKKGVVQTDHGWWFPERQADDDARDTILPVGEIVEDHEVQAVINGKEIKDGFVKADHADERGLYGVWQSNVNDLVSNHYNSRLGYGGPYKCNCCSVTPLQESYDTDMNLVVEKFGELV</sequence>
<evidence type="ECO:0000259" key="5">
    <source>
        <dbReference type="PROSITE" id="PS51669"/>
    </source>
</evidence>
<dbReference type="Pfam" id="PF04879">
    <property type="entry name" value="Molybdop_Fe4S4"/>
    <property type="match status" value="1"/>
</dbReference>
<dbReference type="InterPro" id="IPR037949">
    <property type="entry name" value="MopB_CT_Acetylene-hydratase"/>
</dbReference>
<dbReference type="GeneID" id="78359516"/>
<keyword evidence="7" id="KW-1185">Reference proteome</keyword>
<dbReference type="SUPFAM" id="SSF53706">
    <property type="entry name" value="Formate dehydrogenase/DMSO reductase, domains 1-3"/>
    <property type="match status" value="1"/>
</dbReference>
<dbReference type="InterPro" id="IPR009010">
    <property type="entry name" value="Asp_de-COase-like_dom_sf"/>
</dbReference>
<evidence type="ECO:0000256" key="1">
    <source>
        <dbReference type="ARBA" id="ARBA00010312"/>
    </source>
</evidence>
<protein>
    <submittedName>
        <fullName evidence="6">Dehydrogenase</fullName>
    </submittedName>
</protein>
<dbReference type="InterPro" id="IPR006656">
    <property type="entry name" value="Mopterin_OxRdtase"/>
</dbReference>
<dbReference type="Gene3D" id="2.40.40.20">
    <property type="match status" value="1"/>
</dbReference>
<dbReference type="Gene3D" id="3.40.50.740">
    <property type="match status" value="1"/>
</dbReference>
<evidence type="ECO:0000256" key="4">
    <source>
        <dbReference type="ARBA" id="ARBA00023014"/>
    </source>
</evidence>
<dbReference type="InterPro" id="IPR006963">
    <property type="entry name" value="Mopterin_OxRdtase_4Fe-4S_dom"/>
</dbReference>
<dbReference type="GO" id="GO:0018818">
    <property type="term" value="F:acetylene hydratase activity"/>
    <property type="evidence" value="ECO:0007669"/>
    <property type="project" value="InterPro"/>
</dbReference>
<name>A0A369M069_9ACTN</name>
<dbReference type="GO" id="GO:0046872">
    <property type="term" value="F:metal ion binding"/>
    <property type="evidence" value="ECO:0007669"/>
    <property type="project" value="UniProtKB-KW"/>
</dbReference>
<dbReference type="PROSITE" id="PS51669">
    <property type="entry name" value="4FE4S_MOW_BIS_MGD"/>
    <property type="match status" value="1"/>
</dbReference>
<dbReference type="SUPFAM" id="SSF50692">
    <property type="entry name" value="ADC-like"/>
    <property type="match status" value="1"/>
</dbReference>
<dbReference type="Pfam" id="PF01568">
    <property type="entry name" value="Molydop_binding"/>
    <property type="match status" value="1"/>
</dbReference>
<dbReference type="Gene3D" id="2.20.25.90">
    <property type="entry name" value="ADC-like domains"/>
    <property type="match status" value="1"/>
</dbReference>
<dbReference type="EMBL" id="PPTS01000004">
    <property type="protein sequence ID" value="RDB65163.1"/>
    <property type="molecule type" value="Genomic_DNA"/>
</dbReference>
<dbReference type="RefSeq" id="WP_114568834.1">
    <property type="nucleotide sequence ID" value="NZ_CABMMS010000004.1"/>
</dbReference>
<comment type="similarity">
    <text evidence="1">Belongs to the prokaryotic molybdopterin-containing oxidoreductase family.</text>
</comment>
<dbReference type="CDD" id="cd02781">
    <property type="entry name" value="MopB_CT_Acetylene-hydratase"/>
    <property type="match status" value="1"/>
</dbReference>
<dbReference type="SMART" id="SM00926">
    <property type="entry name" value="Molybdop_Fe4S4"/>
    <property type="match status" value="1"/>
</dbReference>
<dbReference type="Proteomes" id="UP000254000">
    <property type="component" value="Unassembled WGS sequence"/>
</dbReference>
<dbReference type="Pfam" id="PF00384">
    <property type="entry name" value="Molybdopterin"/>
    <property type="match status" value="1"/>
</dbReference>
<dbReference type="InterPro" id="IPR006657">
    <property type="entry name" value="MoPterin_dinucl-bd_dom"/>
</dbReference>
<evidence type="ECO:0000256" key="2">
    <source>
        <dbReference type="ARBA" id="ARBA00022723"/>
    </source>
</evidence>
<proteinExistence type="inferred from homology"/>
<dbReference type="Gene3D" id="3.40.228.10">
    <property type="entry name" value="Dimethylsulfoxide Reductase, domain 2"/>
    <property type="match status" value="1"/>
</dbReference>
<dbReference type="GO" id="GO:0016491">
    <property type="term" value="F:oxidoreductase activity"/>
    <property type="evidence" value="ECO:0007669"/>
    <property type="project" value="InterPro"/>
</dbReference>
<keyword evidence="2" id="KW-0479">Metal-binding</keyword>
<dbReference type="GO" id="GO:0051536">
    <property type="term" value="F:iron-sulfur cluster binding"/>
    <property type="evidence" value="ECO:0007669"/>
    <property type="project" value="UniProtKB-KW"/>
</dbReference>